<feature type="compositionally biased region" description="Basic residues" evidence="1">
    <location>
        <begin position="61"/>
        <end position="70"/>
    </location>
</feature>
<reference evidence="2 3" key="1">
    <citation type="journal article" date="2022" name="G3 (Bethesda)">
        <title>Whole-genome sequence and methylome profiling of the almond [Prunus dulcis (Mill.) D.A. Webb] cultivar 'Nonpareil'.</title>
        <authorList>
            <person name="D'Amico-Willman K.M."/>
            <person name="Ouma W.Z."/>
            <person name="Meulia T."/>
            <person name="Sideli G.M."/>
            <person name="Gradziel T.M."/>
            <person name="Fresnedo-Ramirez J."/>
        </authorList>
    </citation>
    <scope>NUCLEOTIDE SEQUENCE [LARGE SCALE GENOMIC DNA]</scope>
    <source>
        <strain evidence="2">Clone GOH B32 T37-40</strain>
    </source>
</reference>
<name>A0AAD4WFU7_PRUDU</name>
<evidence type="ECO:0000313" key="3">
    <source>
        <dbReference type="Proteomes" id="UP001054821"/>
    </source>
</evidence>
<dbReference type="EMBL" id="JAJFAZ020000002">
    <property type="protein sequence ID" value="KAI5342675.1"/>
    <property type="molecule type" value="Genomic_DNA"/>
</dbReference>
<feature type="region of interest" description="Disordered" evidence="1">
    <location>
        <begin position="47"/>
        <end position="87"/>
    </location>
</feature>
<evidence type="ECO:0000256" key="1">
    <source>
        <dbReference type="SAM" id="MobiDB-lite"/>
    </source>
</evidence>
<organism evidence="2 3">
    <name type="scientific">Prunus dulcis</name>
    <name type="common">Almond</name>
    <name type="synonym">Amygdalus dulcis</name>
    <dbReference type="NCBI Taxonomy" id="3755"/>
    <lineage>
        <taxon>Eukaryota</taxon>
        <taxon>Viridiplantae</taxon>
        <taxon>Streptophyta</taxon>
        <taxon>Embryophyta</taxon>
        <taxon>Tracheophyta</taxon>
        <taxon>Spermatophyta</taxon>
        <taxon>Magnoliopsida</taxon>
        <taxon>eudicotyledons</taxon>
        <taxon>Gunneridae</taxon>
        <taxon>Pentapetalae</taxon>
        <taxon>rosids</taxon>
        <taxon>fabids</taxon>
        <taxon>Rosales</taxon>
        <taxon>Rosaceae</taxon>
        <taxon>Amygdaloideae</taxon>
        <taxon>Amygdaleae</taxon>
        <taxon>Prunus</taxon>
    </lineage>
</organism>
<feature type="region of interest" description="Disordered" evidence="1">
    <location>
        <begin position="1"/>
        <end position="23"/>
    </location>
</feature>
<accession>A0AAD4WFU7</accession>
<evidence type="ECO:0000313" key="2">
    <source>
        <dbReference type="EMBL" id="KAI5342675.1"/>
    </source>
</evidence>
<dbReference type="Proteomes" id="UP001054821">
    <property type="component" value="Chromosome 2"/>
</dbReference>
<proteinExistence type="predicted"/>
<gene>
    <name evidence="2" type="ORF">L3X38_010551</name>
</gene>
<dbReference type="AlphaFoldDB" id="A0AAD4WFU7"/>
<protein>
    <submittedName>
        <fullName evidence="2">Uncharacterized protein</fullName>
    </submittedName>
</protein>
<sequence>MNFQYDDTMQKRESTNEAPYGLPASELPKGLVLDGCECAHIRHSTPPPLVDVGSYNPSPLKARRPRRYTRTTRQSGSDTKLSHPGINSTVARYCPHGFVSGSSRATSQWVTHPGIALAPNSLNFGVPTTPKPVSSQKASC</sequence>
<comment type="caution">
    <text evidence="2">The sequence shown here is derived from an EMBL/GenBank/DDBJ whole genome shotgun (WGS) entry which is preliminary data.</text>
</comment>
<keyword evidence="3" id="KW-1185">Reference proteome</keyword>
<feature type="compositionally biased region" description="Polar residues" evidence="1">
    <location>
        <begin position="74"/>
        <end position="87"/>
    </location>
</feature>